<dbReference type="PROSITE" id="PS50071">
    <property type="entry name" value="HOMEOBOX_2"/>
    <property type="match status" value="1"/>
</dbReference>
<accession>A0A671TXP8</accession>
<keyword evidence="3" id="KW-0217">Developmental protein</keyword>
<feature type="compositionally biased region" description="Low complexity" evidence="11">
    <location>
        <begin position="362"/>
        <end position="375"/>
    </location>
</feature>
<evidence type="ECO:0000259" key="12">
    <source>
        <dbReference type="PROSITE" id="PS50071"/>
    </source>
</evidence>
<dbReference type="GO" id="GO:0021661">
    <property type="term" value="P:rhombomere 4 morphogenesis"/>
    <property type="evidence" value="ECO:0007669"/>
    <property type="project" value="Ensembl"/>
</dbReference>
<name>A0A671TXP8_SPAAU</name>
<dbReference type="SUPFAM" id="SSF46689">
    <property type="entry name" value="Homeodomain-like"/>
    <property type="match status" value="1"/>
</dbReference>
<keyword evidence="5 9" id="KW-0238">DNA-binding</keyword>
<evidence type="ECO:0000256" key="7">
    <source>
        <dbReference type="ARBA" id="ARBA00023163"/>
    </source>
</evidence>
<evidence type="ECO:0000256" key="6">
    <source>
        <dbReference type="ARBA" id="ARBA00023155"/>
    </source>
</evidence>
<dbReference type="PANTHER" id="PTHR45946:SF5">
    <property type="entry name" value="HOMEOBOX PROTEIN HOX-B1"/>
    <property type="match status" value="1"/>
</dbReference>
<keyword evidence="14" id="KW-1185">Reference proteome</keyword>
<dbReference type="Gene3D" id="1.10.10.60">
    <property type="entry name" value="Homeodomain-like"/>
    <property type="match status" value="1"/>
</dbReference>
<evidence type="ECO:0000256" key="4">
    <source>
        <dbReference type="ARBA" id="ARBA00023015"/>
    </source>
</evidence>
<dbReference type="AlphaFoldDB" id="A0A671TXP8"/>
<evidence type="ECO:0000256" key="3">
    <source>
        <dbReference type="ARBA" id="ARBA00022473"/>
    </source>
</evidence>
<dbReference type="InterPro" id="IPR046327">
    <property type="entry name" value="HXA1/B1/D1"/>
</dbReference>
<dbReference type="SMART" id="SM00389">
    <property type="entry name" value="HOX"/>
    <property type="match status" value="1"/>
</dbReference>
<feature type="compositionally biased region" description="Basic residues" evidence="11">
    <location>
        <begin position="24"/>
        <end position="37"/>
    </location>
</feature>
<dbReference type="PRINTS" id="PR00024">
    <property type="entry name" value="HOMEOBOX"/>
</dbReference>
<dbReference type="Proteomes" id="UP000472265">
    <property type="component" value="Chromosome 23"/>
</dbReference>
<protein>
    <submittedName>
        <fullName evidence="13">Homeobox B1a</fullName>
    </submittedName>
</protein>
<comment type="subcellular location">
    <subcellularLocation>
        <location evidence="2 9 10">Nucleus</location>
    </subcellularLocation>
</comment>
<feature type="region of interest" description="Disordered" evidence="11">
    <location>
        <begin position="248"/>
        <end position="269"/>
    </location>
</feature>
<reference evidence="13" key="1">
    <citation type="submission" date="2021-04" db="EMBL/GenBank/DDBJ databases">
        <authorList>
            <consortium name="Wellcome Sanger Institute Data Sharing"/>
        </authorList>
    </citation>
    <scope>NUCLEOTIDE SEQUENCE [LARGE SCALE GENOMIC DNA]</scope>
</reference>
<dbReference type="PANTHER" id="PTHR45946">
    <property type="entry name" value="HOMEOBOX PROTEIN ROUGH-RELATED"/>
    <property type="match status" value="1"/>
</dbReference>
<keyword evidence="8 9" id="KW-0539">Nucleus</keyword>
<dbReference type="GO" id="GO:0000978">
    <property type="term" value="F:RNA polymerase II cis-regulatory region sequence-specific DNA binding"/>
    <property type="evidence" value="ECO:0007669"/>
    <property type="project" value="TreeGrafter"/>
</dbReference>
<dbReference type="Ensembl" id="ENSSAUT00010007312.1">
    <property type="protein sequence ID" value="ENSSAUP00010006799.1"/>
    <property type="gene ID" value="ENSSAUG00010003422.1"/>
</dbReference>
<dbReference type="FunCoup" id="A0A671TXP8">
    <property type="interactions" value="115"/>
</dbReference>
<dbReference type="InterPro" id="IPR017970">
    <property type="entry name" value="Homeobox_CS"/>
</dbReference>
<dbReference type="GO" id="GO:0021561">
    <property type="term" value="P:facial nerve development"/>
    <property type="evidence" value="ECO:0007669"/>
    <property type="project" value="Ensembl"/>
</dbReference>
<dbReference type="GeneTree" id="ENSGT00940000166856"/>
<dbReference type="InterPro" id="IPR009057">
    <property type="entry name" value="Homeodomain-like_sf"/>
</dbReference>
<feature type="compositionally biased region" description="Basic and acidic residues" evidence="11">
    <location>
        <begin position="379"/>
        <end position="388"/>
    </location>
</feature>
<evidence type="ECO:0000256" key="2">
    <source>
        <dbReference type="ARBA" id="ARBA00004123"/>
    </source>
</evidence>
<evidence type="ECO:0000313" key="13">
    <source>
        <dbReference type="Ensembl" id="ENSSAUP00010006799.1"/>
    </source>
</evidence>
<dbReference type="InParanoid" id="A0A671TXP8"/>
<evidence type="ECO:0000256" key="9">
    <source>
        <dbReference type="PROSITE-ProRule" id="PRU00108"/>
    </source>
</evidence>
<dbReference type="PROSITE" id="PS00027">
    <property type="entry name" value="HOMEOBOX_1"/>
    <property type="match status" value="1"/>
</dbReference>
<evidence type="ECO:0000256" key="5">
    <source>
        <dbReference type="ARBA" id="ARBA00023125"/>
    </source>
</evidence>
<proteinExistence type="predicted"/>
<evidence type="ECO:0000256" key="1">
    <source>
        <dbReference type="ARBA" id="ARBA00003263"/>
    </source>
</evidence>
<evidence type="ECO:0000256" key="11">
    <source>
        <dbReference type="SAM" id="MobiDB-lite"/>
    </source>
</evidence>
<feature type="domain" description="Homeobox" evidence="12">
    <location>
        <begin position="296"/>
        <end position="356"/>
    </location>
</feature>
<feature type="compositionally biased region" description="Polar residues" evidence="11">
    <location>
        <begin position="126"/>
        <end position="139"/>
    </location>
</feature>
<keyword evidence="4" id="KW-0805">Transcription regulation</keyword>
<dbReference type="GO" id="GO:0021754">
    <property type="term" value="P:facial nucleus development"/>
    <property type="evidence" value="ECO:0007669"/>
    <property type="project" value="Ensembl"/>
</dbReference>
<feature type="compositionally biased region" description="Polar residues" evidence="11">
    <location>
        <begin position="389"/>
        <end position="409"/>
    </location>
</feature>
<feature type="compositionally biased region" description="Low complexity" evidence="11">
    <location>
        <begin position="140"/>
        <end position="153"/>
    </location>
</feature>
<keyword evidence="6 9" id="KW-0371">Homeobox</keyword>
<evidence type="ECO:0000313" key="14">
    <source>
        <dbReference type="Proteomes" id="UP000472265"/>
    </source>
</evidence>
<dbReference type="InterPro" id="IPR020479">
    <property type="entry name" value="HD_metazoa"/>
</dbReference>
<feature type="compositionally biased region" description="Gly residues" evidence="11">
    <location>
        <begin position="79"/>
        <end position="88"/>
    </location>
</feature>
<dbReference type="GO" id="GO:0021578">
    <property type="term" value="P:hindbrain maturation"/>
    <property type="evidence" value="ECO:0007669"/>
    <property type="project" value="Ensembl"/>
</dbReference>
<feature type="DNA-binding region" description="Homeobox" evidence="9">
    <location>
        <begin position="298"/>
        <end position="357"/>
    </location>
</feature>
<dbReference type="Pfam" id="PF00046">
    <property type="entry name" value="Homeodomain"/>
    <property type="match status" value="1"/>
</dbReference>
<reference evidence="13" key="3">
    <citation type="submission" date="2025-09" db="UniProtKB">
        <authorList>
            <consortium name="Ensembl"/>
        </authorList>
    </citation>
    <scope>IDENTIFICATION</scope>
</reference>
<dbReference type="InterPro" id="IPR001356">
    <property type="entry name" value="HD"/>
</dbReference>
<feature type="compositionally biased region" description="Polar residues" evidence="11">
    <location>
        <begin position="55"/>
        <end position="74"/>
    </location>
</feature>
<dbReference type="OMA" id="HHEQHTH"/>
<dbReference type="GO" id="GO:0000981">
    <property type="term" value="F:DNA-binding transcription factor activity, RNA polymerase II-specific"/>
    <property type="evidence" value="ECO:0007669"/>
    <property type="project" value="InterPro"/>
</dbReference>
<reference evidence="13" key="2">
    <citation type="submission" date="2025-08" db="UniProtKB">
        <authorList>
            <consortium name="Ensembl"/>
        </authorList>
    </citation>
    <scope>IDENTIFICATION</scope>
</reference>
<dbReference type="GO" id="GO:0005634">
    <property type="term" value="C:nucleus"/>
    <property type="evidence" value="ECO:0007669"/>
    <property type="project" value="UniProtKB-SubCell"/>
</dbReference>
<dbReference type="CDD" id="cd00086">
    <property type="entry name" value="homeodomain"/>
    <property type="match status" value="1"/>
</dbReference>
<dbReference type="GO" id="GO:0021535">
    <property type="term" value="P:cell migration in hindbrain"/>
    <property type="evidence" value="ECO:0007669"/>
    <property type="project" value="Ensembl"/>
</dbReference>
<gene>
    <name evidence="13" type="primary">hoxb1a</name>
</gene>
<sequence length="409" mass="44133">MNSFVEYSICNRPGTGAYSAPKSGYHHHHHHHPHHHPHPLDQHQGFPVTPGSFHTGPSSSPAPVNGARSDSSSYIGDGRLYGGTGGEAVHGTTGASQHHQQHHHHHHEQQQHQQTHNGYHHHPHIHQTQSLQNGTLSPYNNGSSGSSSSSNSGAYAGQACARNSDYGAATGPPNTVHSQYFMEEPVASTYYHQSTFPSSAPTIGPSYGALAGAYCGPQGALAGSQYPQQLGGGLDAAAYLSLPHGGGYGELPVSQDRERGDEESQQAGQGQTFDWMKVKRNPPKTVKVSDFGLAGAHNNAIRTNFSTRQLTELEKEFHFSKYLTRARRVEIAATLELNETQVKIWFQNRRMKQKKREREGASTTTRSSSSSSSSSGTDFNKELEDTDHSSASTSPGASPNSETSSEQAT</sequence>
<evidence type="ECO:0000256" key="8">
    <source>
        <dbReference type="ARBA" id="ARBA00023242"/>
    </source>
</evidence>
<feature type="region of interest" description="Disordered" evidence="11">
    <location>
        <begin position="20"/>
        <end position="157"/>
    </location>
</feature>
<comment type="function">
    <text evidence="1">Sequence-specific transcription factor which is part of a developmental regulatory system that provides cells with specific positional identities on the anterior-posterior axis.</text>
</comment>
<feature type="region of interest" description="Disordered" evidence="11">
    <location>
        <begin position="349"/>
        <end position="409"/>
    </location>
</feature>
<organism evidence="13 14">
    <name type="scientific">Sparus aurata</name>
    <name type="common">Gilthead sea bream</name>
    <dbReference type="NCBI Taxonomy" id="8175"/>
    <lineage>
        <taxon>Eukaryota</taxon>
        <taxon>Metazoa</taxon>
        <taxon>Chordata</taxon>
        <taxon>Craniata</taxon>
        <taxon>Vertebrata</taxon>
        <taxon>Euteleostomi</taxon>
        <taxon>Actinopterygii</taxon>
        <taxon>Neopterygii</taxon>
        <taxon>Teleostei</taxon>
        <taxon>Neoteleostei</taxon>
        <taxon>Acanthomorphata</taxon>
        <taxon>Eupercaria</taxon>
        <taxon>Spariformes</taxon>
        <taxon>Sparidae</taxon>
        <taxon>Sparus</taxon>
    </lineage>
</organism>
<evidence type="ECO:0000256" key="10">
    <source>
        <dbReference type="RuleBase" id="RU000682"/>
    </source>
</evidence>
<keyword evidence="7" id="KW-0804">Transcription</keyword>
<dbReference type="FunFam" id="1.10.10.60:FF:000113">
    <property type="entry name" value="homeobox protein Hox-B1"/>
    <property type="match status" value="1"/>
</dbReference>